<evidence type="ECO:0000256" key="1">
    <source>
        <dbReference type="ARBA" id="ARBA00007404"/>
    </source>
</evidence>
<dbReference type="SUPFAM" id="SSF50249">
    <property type="entry name" value="Nucleic acid-binding proteins"/>
    <property type="match status" value="1"/>
</dbReference>
<dbReference type="PROSITE" id="PS50126">
    <property type="entry name" value="S1"/>
    <property type="match status" value="1"/>
</dbReference>
<dbReference type="SMART" id="SM00322">
    <property type="entry name" value="KH"/>
    <property type="match status" value="1"/>
</dbReference>
<evidence type="ECO:0000256" key="8">
    <source>
        <dbReference type="ARBA" id="ARBA00022884"/>
    </source>
</evidence>
<dbReference type="HAMAP" id="MF_01595">
    <property type="entry name" value="PNPase"/>
    <property type="match status" value="1"/>
</dbReference>
<proteinExistence type="inferred from homology"/>
<dbReference type="NCBIfam" id="NF008805">
    <property type="entry name" value="PRK11824.1"/>
    <property type="match status" value="1"/>
</dbReference>
<comment type="similarity">
    <text evidence="1">Belongs to the polyribonucleotide nucleotidyltransferase family.</text>
</comment>
<dbReference type="CDD" id="cd04472">
    <property type="entry name" value="S1_PNPase"/>
    <property type="match status" value="1"/>
</dbReference>
<feature type="compositionally biased region" description="Basic residues" evidence="9">
    <location>
        <begin position="709"/>
        <end position="718"/>
    </location>
</feature>
<keyword evidence="3" id="KW-0963">Cytoplasm</keyword>
<dbReference type="Pfam" id="PF00013">
    <property type="entry name" value="KH_1"/>
    <property type="match status" value="1"/>
</dbReference>
<evidence type="ECO:0000256" key="9">
    <source>
        <dbReference type="SAM" id="MobiDB-lite"/>
    </source>
</evidence>
<keyword evidence="5" id="KW-0548">Nucleotidyltransferase</keyword>
<dbReference type="Pfam" id="PF03725">
    <property type="entry name" value="RNase_PH_C"/>
    <property type="match status" value="1"/>
</dbReference>
<feature type="compositionally biased region" description="Basic and acidic residues" evidence="9">
    <location>
        <begin position="687"/>
        <end position="708"/>
    </location>
</feature>
<dbReference type="Pfam" id="PF00575">
    <property type="entry name" value="S1"/>
    <property type="match status" value="1"/>
</dbReference>
<evidence type="ECO:0000256" key="6">
    <source>
        <dbReference type="ARBA" id="ARBA00022723"/>
    </source>
</evidence>
<keyword evidence="7" id="KW-0460">Magnesium</keyword>
<dbReference type="CDD" id="cd11364">
    <property type="entry name" value="RNase_PH_PNPase_2"/>
    <property type="match status" value="1"/>
</dbReference>
<dbReference type="InterPro" id="IPR015848">
    <property type="entry name" value="PNPase_PH_RNA-bd_bac/org-type"/>
</dbReference>
<dbReference type="FunFam" id="3.30.230.70:FF:000002">
    <property type="entry name" value="Polyribonucleotide nucleotidyltransferase"/>
    <property type="match status" value="1"/>
</dbReference>
<sequence>MINVEKKIGGKTLTIQTGKIARQSAGSVVLTYGDTTLLVAVNASKEAREDINYFPLQVEYREKHYASGKIPGGFFKREARPTEGEVLTSRLTDRPIRPLFPKGFKNETQVMITVLQSDGENMADTWAGVGASAALMISNIPWNGPIATVRVGQIENEFVLSPTRLQLEDCSLELVVSGNKETIVMVEGEADEVSEAVVVDALKFAQSHIVEIIGLQEELASSLTVNKIEESAVELDQVLIDAVNGKVGNQISDIVKIVDKQDRDIKKTELVSDVLSSLEENHPEKEKEIKSIIDGYFKDTMREMILADGLRSDGRGTKDIREITIDPAILKRVHGSALFTRGETQALVVTTLGSKRDEMIIDSMDEDYKKNYYLHYNFPPYCVGEVGRIGFTSRREIGHGNLAQRAIKPALPDYDDFPYTIRIVSEIMESNGSSSMASVCGGSLSLMCAGAPLKGHVAGIAMGLITDGKRNAILSDILGLEDHLGDMDFKVAGTRDGISAIQLDLKIEGISFELLTEALEQAHEGRMHILDKMYEAVPEAYELSQYAPRILTIKINPEKIGGLIGPGGKNIKKIIEDTECEVNVDDDGIVTVAGKNPAKCEEAIKLVEAITFDPEVGMEFDGKVTRLMTFGAFVEFAPGREGLVHISELEWHRVNKVEDVCGPGDSMKIKLIKIDDQGRLDFSRKALLEKPEGWTPPPKRDRNHNSRDRGRKPFKGRR</sequence>
<dbReference type="InterPro" id="IPR027408">
    <property type="entry name" value="PNPase/RNase_PH_dom_sf"/>
</dbReference>
<dbReference type="NCBIfam" id="TIGR03591">
    <property type="entry name" value="polynuc_phos"/>
    <property type="match status" value="1"/>
</dbReference>
<dbReference type="PANTHER" id="PTHR11252">
    <property type="entry name" value="POLYRIBONUCLEOTIDE NUCLEOTIDYLTRANSFERASE"/>
    <property type="match status" value="1"/>
</dbReference>
<dbReference type="InterPro" id="IPR015847">
    <property type="entry name" value="ExoRNase_PH_dom2"/>
</dbReference>
<dbReference type="PIRSF" id="PIRSF005499">
    <property type="entry name" value="PNPase"/>
    <property type="match status" value="1"/>
</dbReference>
<dbReference type="CDD" id="cd11363">
    <property type="entry name" value="RNase_PH_PNPase_1"/>
    <property type="match status" value="1"/>
</dbReference>
<dbReference type="SUPFAM" id="SSF54791">
    <property type="entry name" value="Eukaryotic type KH-domain (KH-domain type I)"/>
    <property type="match status" value="1"/>
</dbReference>
<dbReference type="EC" id="2.7.7.8" evidence="2"/>
<organism evidence="11">
    <name type="scientific">marine metagenome</name>
    <dbReference type="NCBI Taxonomy" id="408172"/>
    <lineage>
        <taxon>unclassified sequences</taxon>
        <taxon>metagenomes</taxon>
        <taxon>ecological metagenomes</taxon>
    </lineage>
</organism>
<dbReference type="GO" id="GO:0004654">
    <property type="term" value="F:polyribonucleotide nucleotidyltransferase activity"/>
    <property type="evidence" value="ECO:0007669"/>
    <property type="project" value="UniProtKB-EC"/>
</dbReference>
<feature type="region of interest" description="Disordered" evidence="9">
    <location>
        <begin position="687"/>
        <end position="718"/>
    </location>
</feature>
<evidence type="ECO:0000313" key="11">
    <source>
        <dbReference type="EMBL" id="SVA09896.1"/>
    </source>
</evidence>
<dbReference type="CDD" id="cd02393">
    <property type="entry name" value="KH-I_PNPase"/>
    <property type="match status" value="1"/>
</dbReference>
<dbReference type="AlphaFoldDB" id="A0A381T119"/>
<dbReference type="InterPro" id="IPR012162">
    <property type="entry name" value="PNPase"/>
</dbReference>
<dbReference type="InterPro" id="IPR004088">
    <property type="entry name" value="KH_dom_type_1"/>
</dbReference>
<dbReference type="SUPFAM" id="SSF55666">
    <property type="entry name" value="Ribonuclease PH domain 2-like"/>
    <property type="match status" value="2"/>
</dbReference>
<dbReference type="PANTHER" id="PTHR11252:SF0">
    <property type="entry name" value="POLYRIBONUCLEOTIDE NUCLEOTIDYLTRANSFERASE 1, MITOCHONDRIAL"/>
    <property type="match status" value="1"/>
</dbReference>
<dbReference type="GO" id="GO:0006402">
    <property type="term" value="P:mRNA catabolic process"/>
    <property type="evidence" value="ECO:0007669"/>
    <property type="project" value="InterPro"/>
</dbReference>
<dbReference type="GO" id="GO:0006396">
    <property type="term" value="P:RNA processing"/>
    <property type="evidence" value="ECO:0007669"/>
    <property type="project" value="InterPro"/>
</dbReference>
<dbReference type="PROSITE" id="PS50084">
    <property type="entry name" value="KH_TYPE_1"/>
    <property type="match status" value="1"/>
</dbReference>
<evidence type="ECO:0000256" key="5">
    <source>
        <dbReference type="ARBA" id="ARBA00022695"/>
    </source>
</evidence>
<name>A0A381T119_9ZZZZ</name>
<dbReference type="InterPro" id="IPR003029">
    <property type="entry name" value="S1_domain"/>
</dbReference>
<evidence type="ECO:0000256" key="2">
    <source>
        <dbReference type="ARBA" id="ARBA00012416"/>
    </source>
</evidence>
<dbReference type="EMBL" id="UINC01003865">
    <property type="protein sequence ID" value="SVA09896.1"/>
    <property type="molecule type" value="Genomic_DNA"/>
</dbReference>
<reference evidence="11" key="1">
    <citation type="submission" date="2018-05" db="EMBL/GenBank/DDBJ databases">
        <authorList>
            <person name="Lanie J.A."/>
            <person name="Ng W.-L."/>
            <person name="Kazmierczak K.M."/>
            <person name="Andrzejewski T.M."/>
            <person name="Davidsen T.M."/>
            <person name="Wayne K.J."/>
            <person name="Tettelin H."/>
            <person name="Glass J.I."/>
            <person name="Rusch D."/>
            <person name="Podicherti R."/>
            <person name="Tsui H.-C.T."/>
            <person name="Winkler M.E."/>
        </authorList>
    </citation>
    <scope>NUCLEOTIDE SEQUENCE</scope>
</reference>
<dbReference type="SUPFAM" id="SSF54211">
    <property type="entry name" value="Ribosomal protein S5 domain 2-like"/>
    <property type="match status" value="2"/>
</dbReference>
<dbReference type="InterPro" id="IPR036612">
    <property type="entry name" value="KH_dom_type_1_sf"/>
</dbReference>
<evidence type="ECO:0000256" key="7">
    <source>
        <dbReference type="ARBA" id="ARBA00022842"/>
    </source>
</evidence>
<feature type="domain" description="S1 motif" evidence="10">
    <location>
        <begin position="617"/>
        <end position="685"/>
    </location>
</feature>
<protein>
    <recommendedName>
        <fullName evidence="2">polyribonucleotide nucleotidyltransferase</fullName>
        <ecNumber evidence="2">2.7.7.8</ecNumber>
    </recommendedName>
</protein>
<evidence type="ECO:0000259" key="10">
    <source>
        <dbReference type="PROSITE" id="PS50126"/>
    </source>
</evidence>
<dbReference type="InterPro" id="IPR004087">
    <property type="entry name" value="KH_dom"/>
</dbReference>
<dbReference type="FunFam" id="3.30.1370.10:FF:000001">
    <property type="entry name" value="Polyribonucleotide nucleotidyltransferase"/>
    <property type="match status" value="1"/>
</dbReference>
<dbReference type="InterPro" id="IPR036345">
    <property type="entry name" value="ExoRNase_PH_dom2_sf"/>
</dbReference>
<keyword evidence="8" id="KW-0694">RNA-binding</keyword>
<evidence type="ECO:0000256" key="4">
    <source>
        <dbReference type="ARBA" id="ARBA00022679"/>
    </source>
</evidence>
<accession>A0A381T119</accession>
<keyword evidence="4" id="KW-0808">Transferase</keyword>
<dbReference type="GO" id="GO:0046872">
    <property type="term" value="F:metal ion binding"/>
    <property type="evidence" value="ECO:0007669"/>
    <property type="project" value="UniProtKB-KW"/>
</dbReference>
<dbReference type="Pfam" id="PF01138">
    <property type="entry name" value="RNase_PH"/>
    <property type="match status" value="2"/>
</dbReference>
<dbReference type="Gene3D" id="3.30.230.70">
    <property type="entry name" value="GHMP Kinase, N-terminal domain"/>
    <property type="match status" value="2"/>
</dbReference>
<dbReference type="Gene3D" id="2.40.50.140">
    <property type="entry name" value="Nucleic acid-binding proteins"/>
    <property type="match status" value="1"/>
</dbReference>
<gene>
    <name evidence="11" type="ORF">METZ01_LOCUS62750</name>
</gene>
<dbReference type="InterPro" id="IPR001247">
    <property type="entry name" value="ExoRNase_PH_dom1"/>
</dbReference>
<dbReference type="Pfam" id="PF03726">
    <property type="entry name" value="PNPase"/>
    <property type="match status" value="1"/>
</dbReference>
<evidence type="ECO:0000256" key="3">
    <source>
        <dbReference type="ARBA" id="ARBA00022490"/>
    </source>
</evidence>
<dbReference type="InterPro" id="IPR020568">
    <property type="entry name" value="Ribosomal_Su5_D2-typ_SF"/>
</dbReference>
<dbReference type="Gene3D" id="3.30.1370.10">
    <property type="entry name" value="K Homology domain, type 1"/>
    <property type="match status" value="1"/>
</dbReference>
<dbReference type="GO" id="GO:0000175">
    <property type="term" value="F:3'-5'-RNA exonuclease activity"/>
    <property type="evidence" value="ECO:0007669"/>
    <property type="project" value="TreeGrafter"/>
</dbReference>
<dbReference type="InterPro" id="IPR012340">
    <property type="entry name" value="NA-bd_OB-fold"/>
</dbReference>
<keyword evidence="6" id="KW-0479">Metal-binding</keyword>
<dbReference type="GO" id="GO:0003723">
    <property type="term" value="F:RNA binding"/>
    <property type="evidence" value="ECO:0007669"/>
    <property type="project" value="UniProtKB-KW"/>
</dbReference>
<dbReference type="GO" id="GO:0005829">
    <property type="term" value="C:cytosol"/>
    <property type="evidence" value="ECO:0007669"/>
    <property type="project" value="TreeGrafter"/>
</dbReference>
<dbReference type="FunFam" id="3.30.230.70:FF:000001">
    <property type="entry name" value="Polyribonucleotide nucleotidyltransferase"/>
    <property type="match status" value="1"/>
</dbReference>
<dbReference type="SMART" id="SM00316">
    <property type="entry name" value="S1"/>
    <property type="match status" value="1"/>
</dbReference>